<sequence>MFQAINQINPPTFRIFFLLLLSSAWLDASPETGKKTCSLVKDGTPVAFFLSRAYGEQREGFHKTDQRKPEEAKKHHETAVQFFEKFHTCQKENGETPTYLSSMSLATSYMELGNLDEALNWSEVAYQMFLSPKVPPREIILLKSRILLRKGELEAAGSTLESNLKNYPFDIDFLYYLGNIHYDLKKWNQSILYFISLADVIERRDTNSKLKPTILKFLGDLNYRLDYSRRSIFHYQNYSRYINNDIEVQFRIAQIYFTLGEFGNAKKYLSQMRTSNPRDIDASHMLGELYFIDSRLFASQYFTVLESEKKIPKEGAIYLISRFLRQETEGLSAEVDTFITKNPNRLSTRILYADLMSGEVGSKRYKATLDAGQWAFQYRQYVTAEKYFLRALDLAKSTPEFESDIPLLYEKISHCKESQSHIQSAILSMRLALGLAKTDEMRDAFKFRLSYLLMNESVKKYSEAIRLSDELITSNPTSGNYHYLKGLLFLQKEDFKNAMLSLKKSVDYDPKNPNHLFYLAIAYDKLNDFPNAEICLKTAIEISPGASNSYNYLGYLYAEKGINVDVSEKLLLKATELEPDNPAYQDSIGWVYFKQARLQDALLHLHFAELISIDRDMEDPVILDHLGDVYSKKADLIKADHYFEKALLLSKDEKEKAKIKQKKQTINKELSK</sequence>
<dbReference type="PANTHER" id="PTHR12558">
    <property type="entry name" value="CELL DIVISION CYCLE 16,23,27"/>
    <property type="match status" value="1"/>
</dbReference>
<evidence type="ECO:0000313" key="3">
    <source>
        <dbReference type="Proteomes" id="UP000297693"/>
    </source>
</evidence>
<dbReference type="Pfam" id="PF13181">
    <property type="entry name" value="TPR_8"/>
    <property type="match status" value="3"/>
</dbReference>
<protein>
    <recommendedName>
        <fullName evidence="4">Tetratricopeptide repeat protein</fullName>
    </recommendedName>
</protein>
<dbReference type="PANTHER" id="PTHR12558:SF13">
    <property type="entry name" value="CELL DIVISION CYCLE PROTEIN 27 HOMOLOG"/>
    <property type="match status" value="1"/>
</dbReference>
<dbReference type="Proteomes" id="UP000297693">
    <property type="component" value="Unassembled WGS sequence"/>
</dbReference>
<name>A0A4R9K5N7_9LEPT</name>
<dbReference type="SUPFAM" id="SSF48452">
    <property type="entry name" value="TPR-like"/>
    <property type="match status" value="4"/>
</dbReference>
<dbReference type="PROSITE" id="PS50005">
    <property type="entry name" value="TPR"/>
    <property type="match status" value="2"/>
</dbReference>
<dbReference type="InterPro" id="IPR019734">
    <property type="entry name" value="TPR_rpt"/>
</dbReference>
<proteinExistence type="predicted"/>
<dbReference type="EMBL" id="RQGD01000023">
    <property type="protein sequence ID" value="TGL59678.1"/>
    <property type="molecule type" value="Genomic_DNA"/>
</dbReference>
<evidence type="ECO:0000313" key="2">
    <source>
        <dbReference type="EMBL" id="TGL59678.1"/>
    </source>
</evidence>
<dbReference type="OrthoDB" id="9766710at2"/>
<reference evidence="2" key="1">
    <citation type="journal article" date="2019" name="PLoS Negl. Trop. Dis.">
        <title>Revisiting the worldwide diversity of Leptospira species in the environment.</title>
        <authorList>
            <person name="Vincent A.T."/>
            <person name="Schiettekatte O."/>
            <person name="Bourhy P."/>
            <person name="Veyrier F.J."/>
            <person name="Picardeau M."/>
        </authorList>
    </citation>
    <scope>NUCLEOTIDE SEQUENCE [LARGE SCALE GENOMIC DNA]</scope>
    <source>
        <strain evidence="2">201702476</strain>
    </source>
</reference>
<comment type="caution">
    <text evidence="2">The sequence shown here is derived from an EMBL/GenBank/DDBJ whole genome shotgun (WGS) entry which is preliminary data.</text>
</comment>
<dbReference type="SMART" id="SM00028">
    <property type="entry name" value="TPR"/>
    <property type="match status" value="8"/>
</dbReference>
<dbReference type="RefSeq" id="WP_135623367.1">
    <property type="nucleotide sequence ID" value="NZ_RQGD01000023.1"/>
</dbReference>
<feature type="repeat" description="TPR" evidence="1">
    <location>
        <begin position="620"/>
        <end position="653"/>
    </location>
</feature>
<dbReference type="Gene3D" id="1.25.40.10">
    <property type="entry name" value="Tetratricopeptide repeat domain"/>
    <property type="match status" value="2"/>
</dbReference>
<keyword evidence="1" id="KW-0802">TPR repeat</keyword>
<dbReference type="InterPro" id="IPR011990">
    <property type="entry name" value="TPR-like_helical_dom_sf"/>
</dbReference>
<dbReference type="AlphaFoldDB" id="A0A4R9K5N7"/>
<evidence type="ECO:0008006" key="4">
    <source>
        <dbReference type="Google" id="ProtNLM"/>
    </source>
</evidence>
<feature type="repeat" description="TPR" evidence="1">
    <location>
        <begin position="479"/>
        <end position="512"/>
    </location>
</feature>
<gene>
    <name evidence="2" type="ORF">EHQ58_07995</name>
</gene>
<accession>A0A4R9K5N7</accession>
<organism evidence="2 3">
    <name type="scientific">Leptospira ognonensis</name>
    <dbReference type="NCBI Taxonomy" id="2484945"/>
    <lineage>
        <taxon>Bacteria</taxon>
        <taxon>Pseudomonadati</taxon>
        <taxon>Spirochaetota</taxon>
        <taxon>Spirochaetia</taxon>
        <taxon>Leptospirales</taxon>
        <taxon>Leptospiraceae</taxon>
        <taxon>Leptospira</taxon>
    </lineage>
</organism>
<keyword evidence="3" id="KW-1185">Reference proteome</keyword>
<evidence type="ECO:0000256" key="1">
    <source>
        <dbReference type="PROSITE-ProRule" id="PRU00339"/>
    </source>
</evidence>